<dbReference type="Proteomes" id="UP000030140">
    <property type="component" value="Unassembled WGS sequence"/>
</dbReference>
<comment type="caution">
    <text evidence="3">The sequence shown here is derived from an EMBL/GenBank/DDBJ whole genome shotgun (WGS) entry which is preliminary data.</text>
</comment>
<dbReference type="SUPFAM" id="SSF74653">
    <property type="entry name" value="TolA/TonB C-terminal domain"/>
    <property type="match status" value="1"/>
</dbReference>
<protein>
    <submittedName>
        <fullName evidence="3">Energy transducer TonB</fullName>
    </submittedName>
</protein>
<sequence>MEPKKNPKADLRKRSVLFFQLGLIAVLALTYITIEWKTYDNAAVDIGQLDLDDLDDEEIPITELNTPPPPPPPPPPPAPEIIEVVEDEEEIEETVIESTETDAEEEIVEVEEVEVVEEEEEIADVPFAVIENVPIFPGCESMKNNDQRKKCMSEKVSKLVNKKFNTELGSDLGLSGINRIFVSFKIDKKGNITNIRSRAPHPRLQTEAERVIRLLPKMTPGKQRGKPVGVLYSLPITFKVED</sequence>
<accession>A0A0A2GY78</accession>
<reference evidence="3 4" key="1">
    <citation type="submission" date="2014-10" db="EMBL/GenBank/DDBJ databases">
        <title>Draft genome sequence of the proteorhodopsin-containing marine bacterium Dokdonia donghaensis.</title>
        <authorList>
            <person name="Gomez-Consarnau L."/>
            <person name="Gonzalez J.M."/>
            <person name="Riedel T."/>
            <person name="Jaenicke S."/>
            <person name="Wagner-Doebler I."/>
            <person name="Fuhrman J.A."/>
        </authorList>
    </citation>
    <scope>NUCLEOTIDE SEQUENCE [LARGE SCALE GENOMIC DNA]</scope>
    <source>
        <strain evidence="3 4">DSW-1</strain>
    </source>
</reference>
<dbReference type="PATRIC" id="fig|1300343.5.peg.1076"/>
<dbReference type="InterPro" id="IPR037682">
    <property type="entry name" value="TonB_C"/>
</dbReference>
<dbReference type="EMBL" id="JSAQ01000001">
    <property type="protein sequence ID" value="KGO07296.1"/>
    <property type="molecule type" value="Genomic_DNA"/>
</dbReference>
<dbReference type="GO" id="GO:0055085">
    <property type="term" value="P:transmembrane transport"/>
    <property type="evidence" value="ECO:0007669"/>
    <property type="project" value="InterPro"/>
</dbReference>
<feature type="transmembrane region" description="Helical" evidence="1">
    <location>
        <begin position="16"/>
        <end position="34"/>
    </location>
</feature>
<dbReference type="Pfam" id="PF03544">
    <property type="entry name" value="TonB_C"/>
    <property type="match status" value="1"/>
</dbReference>
<evidence type="ECO:0000313" key="3">
    <source>
        <dbReference type="EMBL" id="KGO07296.1"/>
    </source>
</evidence>
<evidence type="ECO:0000256" key="1">
    <source>
        <dbReference type="SAM" id="Phobius"/>
    </source>
</evidence>
<dbReference type="AlphaFoldDB" id="A0A0A2GY78"/>
<keyword evidence="1" id="KW-0472">Membrane</keyword>
<feature type="domain" description="TonB C-terminal" evidence="2">
    <location>
        <begin position="180"/>
        <end position="239"/>
    </location>
</feature>
<keyword evidence="4" id="KW-1185">Reference proteome</keyword>
<gene>
    <name evidence="3" type="ORF">NV36_10945</name>
</gene>
<dbReference type="RefSeq" id="WP_035327197.1">
    <property type="nucleotide sequence ID" value="NZ_CP015125.1"/>
</dbReference>
<evidence type="ECO:0000259" key="2">
    <source>
        <dbReference type="Pfam" id="PF03544"/>
    </source>
</evidence>
<evidence type="ECO:0000313" key="4">
    <source>
        <dbReference type="Proteomes" id="UP000030140"/>
    </source>
</evidence>
<keyword evidence="1" id="KW-1133">Transmembrane helix</keyword>
<dbReference type="KEGG" id="ddo:I597_1063"/>
<dbReference type="OrthoDB" id="1522859at2"/>
<keyword evidence="1" id="KW-0812">Transmembrane</keyword>
<proteinExistence type="predicted"/>
<dbReference type="Gene3D" id="3.30.1150.10">
    <property type="match status" value="1"/>
</dbReference>
<organism evidence="3 4">
    <name type="scientific">Dokdonia donghaensis DSW-1</name>
    <dbReference type="NCBI Taxonomy" id="1300343"/>
    <lineage>
        <taxon>Bacteria</taxon>
        <taxon>Pseudomonadati</taxon>
        <taxon>Bacteroidota</taxon>
        <taxon>Flavobacteriia</taxon>
        <taxon>Flavobacteriales</taxon>
        <taxon>Flavobacteriaceae</taxon>
        <taxon>Dokdonia</taxon>
    </lineage>
</organism>
<name>A0A0A2GY78_9FLAO</name>